<sequence>CILYHVAINDGFLSVSLSFLFFLKKLLNTTPLYFKPIRDRSILDIMQEKNTLAPAIITQDHIHAIVSQPYELNEFPIPHLFIVLPQRTHSQSATADQPLLSRQFRLFFLCECGRHTSTNPIIEKETTNGMITTIQHEIHLAKHKGYSIIKPSEFFERYGRYALAIMEMIKQGFSADGMTIRPLSQSQNQLTREISSLESGLDLAKNSFSSLVDETINFIHNQQITTNLNSKWGYSDCSNGIDVDNSDDDTAFLTIKSRNKSKSSLEKLTKTPLLEGADLRQLESYLSIEDDECTPGNLYRMTIQDGKKTRWVCIDHLRASFRPAAEHELLNMIERCNKRLYQGERSQLMVVLMNRTQAEQLYDVLKKTQIVQQLNIVLAWDVSWRDIRKLASAVTESNVVHFSMAGHLFTRTGSLLDILNRFRRFNPVVQLLFKNQTVQSLHLDGFQDFFAHVSAKSPQRYFRHSAELAPQLRSLTLRFLFNVADRTHVSIMTRILRACPSLARLTLWCDQLCPTLDFIMSQIGNNNQDNHSFVTSTAALNQLKLVTENFTMVFRLFQGAIQEGTMRAIAPFIKIVSQEQALLQRRTLVTKLILNHERDTPVMDEQSWTRFLLLSPKLSEIEICCHDNHLPIYIDMITSVRVKIISQNEGTFALHRLQFNLHMTTLVSLSFPLSLYCPKSVDTPLPRISVNSLDTSEFSGPSPPSSALSQVLREYGSVIRDLLVDDKFTYDHAMLLDEVTKDRGSKLRTLTCIRSVGKDNSSDSYEWIERVLERSTELERFTLEFYKLHEANQKGLMERLLLRVGKRVHKLVLGSTFPEEWLPKVARAAPTRYELPLLDSLSICAHGLQEPPQNIVEWIANIVSKPSTVIPGTNSGQQQQRFSRSVEPTIPYTTTARTWTALERIWIGGIHFRPQQWEVILKAIDFSSLQDLGFYETNFDLVQLQLLINLIPEPGTSPSPLHWLRLGGTIFDGNWEGGGVQIPSEMMTTLQRKASLIRLS</sequence>
<proteinExistence type="predicted"/>
<keyword evidence="2" id="KW-1185">Reference proteome</keyword>
<protein>
    <submittedName>
        <fullName evidence="1">Uncharacterized protein</fullName>
    </submittedName>
</protein>
<reference evidence="1 2" key="1">
    <citation type="submission" date="2016-07" db="EMBL/GenBank/DDBJ databases">
        <title>Pervasive Adenine N6-methylation of Active Genes in Fungi.</title>
        <authorList>
            <consortium name="DOE Joint Genome Institute"/>
            <person name="Mondo S.J."/>
            <person name="Dannebaum R.O."/>
            <person name="Kuo R.C."/>
            <person name="Labutti K."/>
            <person name="Haridas S."/>
            <person name="Kuo A."/>
            <person name="Salamov A."/>
            <person name="Ahrendt S.R."/>
            <person name="Lipzen A."/>
            <person name="Sullivan W."/>
            <person name="Andreopoulos W.B."/>
            <person name="Clum A."/>
            <person name="Lindquist E."/>
            <person name="Daum C."/>
            <person name="Ramamoorthy G.K."/>
            <person name="Gryganskyi A."/>
            <person name="Culley D."/>
            <person name="Magnuson J.K."/>
            <person name="James T.Y."/>
            <person name="O'Malley M.A."/>
            <person name="Stajich J.E."/>
            <person name="Spatafora J.W."/>
            <person name="Visel A."/>
            <person name="Grigoriev I.V."/>
        </authorList>
    </citation>
    <scope>NUCLEOTIDE SEQUENCE [LARGE SCALE GENOMIC DNA]</scope>
    <source>
        <strain evidence="1 2">NRRL 3116</strain>
    </source>
</reference>
<evidence type="ECO:0000313" key="1">
    <source>
        <dbReference type="EMBL" id="ORZ28454.1"/>
    </source>
</evidence>
<gene>
    <name evidence="1" type="ORF">BCR41DRAFT_406600</name>
</gene>
<dbReference type="AlphaFoldDB" id="A0A1Y2H350"/>
<evidence type="ECO:0000313" key="2">
    <source>
        <dbReference type="Proteomes" id="UP000193648"/>
    </source>
</evidence>
<name>A0A1Y2H350_9FUNG</name>
<feature type="non-terminal residue" evidence="1">
    <location>
        <position position="1"/>
    </location>
</feature>
<dbReference type="RefSeq" id="XP_021886139.1">
    <property type="nucleotide sequence ID" value="XM_022029395.1"/>
</dbReference>
<dbReference type="OrthoDB" id="2444617at2759"/>
<organism evidence="1 2">
    <name type="scientific">Lobosporangium transversale</name>
    <dbReference type="NCBI Taxonomy" id="64571"/>
    <lineage>
        <taxon>Eukaryota</taxon>
        <taxon>Fungi</taxon>
        <taxon>Fungi incertae sedis</taxon>
        <taxon>Mucoromycota</taxon>
        <taxon>Mortierellomycotina</taxon>
        <taxon>Mortierellomycetes</taxon>
        <taxon>Mortierellales</taxon>
        <taxon>Mortierellaceae</taxon>
        <taxon>Lobosporangium</taxon>
    </lineage>
</organism>
<dbReference type="InParanoid" id="A0A1Y2H350"/>
<dbReference type="EMBL" id="MCFF01000002">
    <property type="protein sequence ID" value="ORZ28454.1"/>
    <property type="molecule type" value="Genomic_DNA"/>
</dbReference>
<accession>A0A1Y2H350</accession>
<dbReference type="Proteomes" id="UP000193648">
    <property type="component" value="Unassembled WGS sequence"/>
</dbReference>
<dbReference type="GeneID" id="33571238"/>
<comment type="caution">
    <text evidence="1">The sequence shown here is derived from an EMBL/GenBank/DDBJ whole genome shotgun (WGS) entry which is preliminary data.</text>
</comment>